<protein>
    <submittedName>
        <fullName evidence="4">DUF2786 domain-containing protein</fullName>
    </submittedName>
</protein>
<feature type="compositionally biased region" description="Polar residues" evidence="1">
    <location>
        <begin position="233"/>
        <end position="246"/>
    </location>
</feature>
<dbReference type="EMBL" id="BAABJX010000016">
    <property type="protein sequence ID" value="GAA4825477.1"/>
    <property type="molecule type" value="Genomic_DNA"/>
</dbReference>
<reference evidence="5" key="1">
    <citation type="journal article" date="2019" name="Int. J. Syst. Evol. Microbiol.">
        <title>The Global Catalogue of Microorganisms (GCM) 10K type strain sequencing project: providing services to taxonomists for standard genome sequencing and annotation.</title>
        <authorList>
            <consortium name="The Broad Institute Genomics Platform"/>
            <consortium name="The Broad Institute Genome Sequencing Center for Infectious Disease"/>
            <person name="Wu L."/>
            <person name="Ma J."/>
        </authorList>
    </citation>
    <scope>NUCLEOTIDE SEQUENCE [LARGE SCALE GENOMIC DNA]</scope>
    <source>
        <strain evidence="5">JCM 18326</strain>
    </source>
</reference>
<evidence type="ECO:0000313" key="5">
    <source>
        <dbReference type="Proteomes" id="UP001500298"/>
    </source>
</evidence>
<dbReference type="Proteomes" id="UP001500298">
    <property type="component" value="Unassembled WGS sequence"/>
</dbReference>
<dbReference type="RefSeq" id="WP_345369308.1">
    <property type="nucleotide sequence ID" value="NZ_BAABJX010000016.1"/>
</dbReference>
<dbReference type="Pfam" id="PF23771">
    <property type="entry name" value="DUF7168"/>
    <property type="match status" value="1"/>
</dbReference>
<keyword evidence="5" id="KW-1185">Reference proteome</keyword>
<name>A0ABP9D764_9BACT</name>
<evidence type="ECO:0000313" key="4">
    <source>
        <dbReference type="EMBL" id="GAA4825477.1"/>
    </source>
</evidence>
<dbReference type="Pfam" id="PF10979">
    <property type="entry name" value="DUF2786"/>
    <property type="match status" value="1"/>
</dbReference>
<organism evidence="4 5">
    <name type="scientific">Algivirga pacifica</name>
    <dbReference type="NCBI Taxonomy" id="1162670"/>
    <lineage>
        <taxon>Bacteria</taxon>
        <taxon>Pseudomonadati</taxon>
        <taxon>Bacteroidota</taxon>
        <taxon>Cytophagia</taxon>
        <taxon>Cytophagales</taxon>
        <taxon>Flammeovirgaceae</taxon>
        <taxon>Algivirga</taxon>
    </lineage>
</organism>
<feature type="compositionally biased region" description="Basic and acidic residues" evidence="1">
    <location>
        <begin position="213"/>
        <end position="227"/>
    </location>
</feature>
<evidence type="ECO:0000259" key="2">
    <source>
        <dbReference type="Pfam" id="PF10979"/>
    </source>
</evidence>
<feature type="domain" description="DUF2786" evidence="2">
    <location>
        <begin position="9"/>
        <end position="46"/>
    </location>
</feature>
<evidence type="ECO:0000259" key="3">
    <source>
        <dbReference type="Pfam" id="PF23771"/>
    </source>
</evidence>
<feature type="region of interest" description="Disordered" evidence="1">
    <location>
        <begin position="211"/>
        <end position="246"/>
    </location>
</feature>
<evidence type="ECO:0000256" key="1">
    <source>
        <dbReference type="SAM" id="MobiDB-lite"/>
    </source>
</evidence>
<gene>
    <name evidence="4" type="ORF">GCM10023331_07410</name>
</gene>
<feature type="domain" description="DUF7168" evidence="3">
    <location>
        <begin position="55"/>
        <end position="174"/>
    </location>
</feature>
<proteinExistence type="predicted"/>
<comment type="caution">
    <text evidence="4">The sequence shown here is derived from an EMBL/GenBank/DDBJ whole genome shotgun (WGS) entry which is preliminary data.</text>
</comment>
<dbReference type="InterPro" id="IPR024498">
    <property type="entry name" value="DUF2786"/>
</dbReference>
<sequence>MKKKPNNPVIGKIKKLLALSKSTEQHEAALALQRCRELMDKHGIQMDDLQVLDIEEQITEKGMKSRKPNQYSVHLANMIAQLFQCGVYWQTKIQYGLYDDKPIYHVYPVFYGKDPYYSICCYTFDVLYKKLTKARNDYKSNSKAKRARKTAMKDSFALGWVTGVYQNIHHLIPKRVVHSAEETGLVEVDPLEVYIRQKEFDHFNPRKIKRNHRAEGDGYREGVKEQVQKPVGANSSESLKIRSYNS</sequence>
<dbReference type="InterPro" id="IPR055592">
    <property type="entry name" value="DUF7168"/>
</dbReference>
<accession>A0ABP9D764</accession>